<dbReference type="InterPro" id="IPR038702">
    <property type="entry name" value="Na/K_ATPase_sub_beta_sf"/>
</dbReference>
<evidence type="ECO:0000256" key="3">
    <source>
        <dbReference type="ARBA" id="ARBA00022692"/>
    </source>
</evidence>
<comment type="similarity">
    <text evidence="2">Belongs to the X(+)/potassium ATPases subunit beta family.</text>
</comment>
<dbReference type="GO" id="GO:0030007">
    <property type="term" value="P:intracellular potassium ion homeostasis"/>
    <property type="evidence" value="ECO:0007669"/>
    <property type="project" value="TreeGrafter"/>
</dbReference>
<keyword evidence="9" id="KW-1185">Reference proteome</keyword>
<evidence type="ECO:0000256" key="4">
    <source>
        <dbReference type="ARBA" id="ARBA00022968"/>
    </source>
</evidence>
<evidence type="ECO:0000256" key="7">
    <source>
        <dbReference type="SAM" id="Phobius"/>
    </source>
</evidence>
<dbReference type="Pfam" id="PF00287">
    <property type="entry name" value="Na_K-ATPase"/>
    <property type="match status" value="1"/>
</dbReference>
<keyword evidence="6 7" id="KW-0472">Membrane</keyword>
<proteinExistence type="inferred from homology"/>
<dbReference type="Ensembl" id="ENSEBUT00000001985.1">
    <property type="protein sequence ID" value="ENSEBUP00000001654.1"/>
    <property type="gene ID" value="ENSEBUG00000001344.1"/>
</dbReference>
<dbReference type="Gene3D" id="1.20.5.170">
    <property type="match status" value="1"/>
</dbReference>
<dbReference type="PANTHER" id="PTHR11523:SF28">
    <property type="entry name" value="NA_K-ATPASE BETA SUBUNIT ISOFORM 4-RELATED"/>
    <property type="match status" value="1"/>
</dbReference>
<evidence type="ECO:0000256" key="6">
    <source>
        <dbReference type="ARBA" id="ARBA00023136"/>
    </source>
</evidence>
<dbReference type="GO" id="GO:0006883">
    <property type="term" value="P:intracellular sodium ion homeostasis"/>
    <property type="evidence" value="ECO:0007669"/>
    <property type="project" value="TreeGrafter"/>
</dbReference>
<evidence type="ECO:0000256" key="2">
    <source>
        <dbReference type="ARBA" id="ARBA00005876"/>
    </source>
</evidence>
<dbReference type="GO" id="GO:0005890">
    <property type="term" value="C:sodium:potassium-exchanging ATPase complex"/>
    <property type="evidence" value="ECO:0007669"/>
    <property type="project" value="InterPro"/>
</dbReference>
<keyword evidence="4" id="KW-0735">Signal-anchor</keyword>
<reference evidence="8" key="1">
    <citation type="submission" date="2025-08" db="UniProtKB">
        <authorList>
            <consortium name="Ensembl"/>
        </authorList>
    </citation>
    <scope>IDENTIFICATION</scope>
</reference>
<evidence type="ECO:0008006" key="10">
    <source>
        <dbReference type="Google" id="ProtNLM"/>
    </source>
</evidence>
<dbReference type="GO" id="GO:0036376">
    <property type="term" value="P:sodium ion export across plasma membrane"/>
    <property type="evidence" value="ECO:0007669"/>
    <property type="project" value="TreeGrafter"/>
</dbReference>
<organism evidence="8 9">
    <name type="scientific">Eptatretus burgeri</name>
    <name type="common">Inshore hagfish</name>
    <dbReference type="NCBI Taxonomy" id="7764"/>
    <lineage>
        <taxon>Eukaryota</taxon>
        <taxon>Metazoa</taxon>
        <taxon>Chordata</taxon>
        <taxon>Craniata</taxon>
        <taxon>Vertebrata</taxon>
        <taxon>Cyclostomata</taxon>
        <taxon>Myxini</taxon>
        <taxon>Myxiniformes</taxon>
        <taxon>Myxinidae</taxon>
        <taxon>Eptatretinae</taxon>
        <taxon>Eptatretus</taxon>
    </lineage>
</organism>
<accession>A0A8C4N6Q3</accession>
<keyword evidence="5 7" id="KW-1133">Transmembrane helix</keyword>
<dbReference type="Proteomes" id="UP000694388">
    <property type="component" value="Unplaced"/>
</dbReference>
<dbReference type="GeneTree" id="ENSGT01030000234579"/>
<evidence type="ECO:0000256" key="5">
    <source>
        <dbReference type="ARBA" id="ARBA00022989"/>
    </source>
</evidence>
<evidence type="ECO:0000256" key="1">
    <source>
        <dbReference type="ARBA" id="ARBA00004606"/>
    </source>
</evidence>
<dbReference type="PANTHER" id="PTHR11523">
    <property type="entry name" value="SODIUM/POTASSIUM-DEPENDENT ATPASE BETA SUBUNIT"/>
    <property type="match status" value="1"/>
</dbReference>
<evidence type="ECO:0000313" key="8">
    <source>
        <dbReference type="Ensembl" id="ENSEBUP00000001654.1"/>
    </source>
</evidence>
<dbReference type="OMA" id="YGYSRGQ"/>
<protein>
    <recommendedName>
        <fullName evidence="10">Sodium/potassium-transporting ATPase subunit beta</fullName>
    </recommendedName>
</protein>
<comment type="subcellular location">
    <subcellularLocation>
        <location evidence="1">Membrane</location>
        <topology evidence="1">Single-pass type II membrane protein</topology>
    </subcellularLocation>
</comment>
<keyword evidence="3 7" id="KW-0812">Transmembrane</keyword>
<sequence length="256" mass="29557">MSYFLQSNLKLSFPSISPVMIAMFYFALYASFSAFFSLTLWVLLQTTDEALPRSRNHIPTPGLTLRPSFNWGLSFDPNDSRTFLPYVQELHRFLEVYNDSNQRESNIHCQPGIYHRQPDFGELRNWPKRACRFERSSLGACTGLVEPTFGFGHHRPCLFVKLNRVSWDFVKGPGTLIHSIHFFPPSAIFDPMYFPYYGKMAHVNYTVPLVAVQLNINTTRKRRESTPTEVECHVIGLLENARDRSLGRVSFKVKLP</sequence>
<name>A0A8C4N6Q3_EPTBU</name>
<evidence type="ECO:0000313" key="9">
    <source>
        <dbReference type="Proteomes" id="UP000694388"/>
    </source>
</evidence>
<dbReference type="InterPro" id="IPR000402">
    <property type="entry name" value="Na/K_ATPase_sub_beta"/>
</dbReference>
<dbReference type="AlphaFoldDB" id="A0A8C4N6Q3"/>
<dbReference type="GO" id="GO:0001671">
    <property type="term" value="F:ATPase activator activity"/>
    <property type="evidence" value="ECO:0007669"/>
    <property type="project" value="TreeGrafter"/>
</dbReference>
<feature type="transmembrane region" description="Helical" evidence="7">
    <location>
        <begin position="20"/>
        <end position="44"/>
    </location>
</feature>
<dbReference type="GO" id="GO:1990573">
    <property type="term" value="P:potassium ion import across plasma membrane"/>
    <property type="evidence" value="ECO:0007669"/>
    <property type="project" value="TreeGrafter"/>
</dbReference>
<dbReference type="Gene3D" id="2.60.40.1660">
    <property type="entry name" value="Na, k-atpase alpha subunit"/>
    <property type="match status" value="2"/>
</dbReference>
<reference evidence="8" key="2">
    <citation type="submission" date="2025-09" db="UniProtKB">
        <authorList>
            <consortium name="Ensembl"/>
        </authorList>
    </citation>
    <scope>IDENTIFICATION</scope>
</reference>